<dbReference type="KEGG" id="psco:LY89DRAFT_738248"/>
<dbReference type="AlphaFoldDB" id="A0A194WWV6"/>
<proteinExistence type="predicted"/>
<keyword evidence="3" id="KW-1185">Reference proteome</keyword>
<dbReference type="RefSeq" id="XP_018066816.1">
    <property type="nucleotide sequence ID" value="XM_018220351.1"/>
</dbReference>
<accession>A0A194WWV6</accession>
<dbReference type="PANTHER" id="PTHR33112:SF10">
    <property type="entry name" value="TOL"/>
    <property type="match status" value="1"/>
</dbReference>
<dbReference type="Pfam" id="PF06985">
    <property type="entry name" value="HET"/>
    <property type="match status" value="1"/>
</dbReference>
<name>A0A194WWV6_MOLSC</name>
<evidence type="ECO:0000313" key="3">
    <source>
        <dbReference type="Proteomes" id="UP000070700"/>
    </source>
</evidence>
<dbReference type="InParanoid" id="A0A194WWV6"/>
<organism evidence="2 3">
    <name type="scientific">Mollisia scopiformis</name>
    <name type="common">Conifer needle endophyte fungus</name>
    <name type="synonym">Phialocephala scopiformis</name>
    <dbReference type="NCBI Taxonomy" id="149040"/>
    <lineage>
        <taxon>Eukaryota</taxon>
        <taxon>Fungi</taxon>
        <taxon>Dikarya</taxon>
        <taxon>Ascomycota</taxon>
        <taxon>Pezizomycotina</taxon>
        <taxon>Leotiomycetes</taxon>
        <taxon>Helotiales</taxon>
        <taxon>Mollisiaceae</taxon>
        <taxon>Mollisia</taxon>
    </lineage>
</organism>
<dbReference type="InterPro" id="IPR010730">
    <property type="entry name" value="HET"/>
</dbReference>
<dbReference type="OrthoDB" id="5362512at2759"/>
<evidence type="ECO:0000259" key="1">
    <source>
        <dbReference type="Pfam" id="PF06985"/>
    </source>
</evidence>
<dbReference type="GeneID" id="28830077"/>
<feature type="domain" description="Heterokaryon incompatibility" evidence="1">
    <location>
        <begin position="130"/>
        <end position="277"/>
    </location>
</feature>
<reference evidence="2 3" key="1">
    <citation type="submission" date="2015-10" db="EMBL/GenBank/DDBJ databases">
        <title>Full genome of DAOMC 229536 Phialocephala scopiformis, a fungal endophyte of spruce producing the potent anti-insectan compound rugulosin.</title>
        <authorList>
            <consortium name="DOE Joint Genome Institute"/>
            <person name="Walker A.K."/>
            <person name="Frasz S.L."/>
            <person name="Seifert K.A."/>
            <person name="Miller J.D."/>
            <person name="Mondo S.J."/>
            <person name="Labutti K."/>
            <person name="Lipzen A."/>
            <person name="Dockter R."/>
            <person name="Kennedy M."/>
            <person name="Grigoriev I.V."/>
            <person name="Spatafora J.W."/>
        </authorList>
    </citation>
    <scope>NUCLEOTIDE SEQUENCE [LARGE SCALE GENOMIC DNA]</scope>
    <source>
        <strain evidence="2 3">CBS 120377</strain>
    </source>
</reference>
<evidence type="ECO:0000313" key="2">
    <source>
        <dbReference type="EMBL" id="KUJ12461.1"/>
    </source>
</evidence>
<dbReference type="PANTHER" id="PTHR33112">
    <property type="entry name" value="DOMAIN PROTEIN, PUTATIVE-RELATED"/>
    <property type="match status" value="1"/>
</dbReference>
<dbReference type="Proteomes" id="UP000070700">
    <property type="component" value="Unassembled WGS sequence"/>
</dbReference>
<sequence length="593" mass="67954">MYGSESTNYGFWKSNVGEGITFEYYYPTPTVIEKPYLTIAVLLKPFDAIPSSPIKELLSYRSSNSTERSNELANLWIRTCNETHTYCKRSLAPLETRVLPARLLEIGSRSGPELKPRLILTNSLPRDTKYMTLSHCWGDYQPLTLTSSNSEGFLDSIPWESVPKTFQDTMLIASQIGVKYVWIDSLCIIQDSDEDWQEQAAIMGDIYQNSHCNIAAAVAKDARDGCFVKRPQTAFRSCKIKARWRGRSSQVYFCCSFKGSDETWDGPLHKRAWVLQEMVLAPRALHFAKQIWWKCLELEASETFPYGVPDNKGISNRSGLDVYSVRQNILRAGSEKFQRFELWEKLAFRYSECALSRPKTDKLVAISSIARKLVGNGDDYIAGLWKENLAEQLTWHIDLDQPEMMPPNTGFPSWSWAAVNRRTWIEVPHEYDEGQITITVRILEMHATLQGADPFGNIEPGAFLRLEGPLVKTTIRPYDNGYHHSFEWLLGNSVADVYPDHGKYTEGQTVFCLLIRVGEIRRVDTGIVLERDEAVPGRYRRSGFFRAYDGYKGDKWLQYFNLMRRDSLRSDEYEEALGVDPTLGLPFYRISIV</sequence>
<protein>
    <submittedName>
        <fullName evidence="2">HET-domain-containing protein</fullName>
    </submittedName>
</protein>
<gene>
    <name evidence="2" type="ORF">LY89DRAFT_738248</name>
</gene>
<dbReference type="EMBL" id="KQ947424">
    <property type="protein sequence ID" value="KUJ12461.1"/>
    <property type="molecule type" value="Genomic_DNA"/>
</dbReference>